<dbReference type="InterPro" id="IPR036390">
    <property type="entry name" value="WH_DNA-bd_sf"/>
</dbReference>
<keyword evidence="1" id="KW-0238">DNA-binding</keyword>
<keyword evidence="3" id="KW-1185">Reference proteome</keyword>
<feature type="non-terminal residue" evidence="2">
    <location>
        <position position="1"/>
    </location>
</feature>
<dbReference type="Proteomes" id="UP000798046">
    <property type="component" value="Unassembled WGS sequence"/>
</dbReference>
<dbReference type="InterPro" id="IPR030489">
    <property type="entry name" value="TR_Rrf2-type_CS"/>
</dbReference>
<evidence type="ECO:0000256" key="1">
    <source>
        <dbReference type="ARBA" id="ARBA00023125"/>
    </source>
</evidence>
<reference evidence="2 3" key="1">
    <citation type="journal article" date="2020" name="Microorganisms">
        <title>Description of Three Novel Members in the Family Geobacteraceae, Oryzomonas japonicum gen. nov., sp. nov., Oryzomonas sagensis sp. nov., and Oryzomonas ruber sp. nov.</title>
        <authorList>
            <person name="Xu Z."/>
            <person name="Masuda Y."/>
            <person name="Hayakawa C."/>
            <person name="Ushijima N."/>
            <person name="Kawano K."/>
            <person name="Shiratori Y."/>
            <person name="Senoo K."/>
            <person name="Itoh H."/>
        </authorList>
    </citation>
    <scope>NUCLEOTIDE SEQUENCE [LARGE SCALE GENOMIC DNA]</scope>
    <source>
        <strain evidence="2 3">Red100</strain>
    </source>
</reference>
<dbReference type="PANTHER" id="PTHR33221:SF5">
    <property type="entry name" value="HTH-TYPE TRANSCRIPTIONAL REGULATOR ISCR"/>
    <property type="match status" value="1"/>
</dbReference>
<dbReference type="PROSITE" id="PS51197">
    <property type="entry name" value="HTH_RRF2_2"/>
    <property type="match status" value="1"/>
</dbReference>
<dbReference type="SUPFAM" id="SSF46785">
    <property type="entry name" value="Winged helix' DNA-binding domain"/>
    <property type="match status" value="1"/>
</dbReference>
<protein>
    <submittedName>
        <fullName evidence="2">Rrf2 family transcriptional regulator</fullName>
    </submittedName>
</protein>
<feature type="non-terminal residue" evidence="2">
    <location>
        <position position="142"/>
    </location>
</feature>
<dbReference type="Gene3D" id="1.10.10.10">
    <property type="entry name" value="Winged helix-like DNA-binding domain superfamily/Winged helix DNA-binding domain"/>
    <property type="match status" value="1"/>
</dbReference>
<evidence type="ECO:0000313" key="3">
    <source>
        <dbReference type="Proteomes" id="UP000798046"/>
    </source>
</evidence>
<dbReference type="Pfam" id="PF02082">
    <property type="entry name" value="Rrf2"/>
    <property type="match status" value="1"/>
</dbReference>
<name>A0ABQ6TK73_9BACT</name>
<proteinExistence type="predicted"/>
<dbReference type="InterPro" id="IPR036388">
    <property type="entry name" value="WH-like_DNA-bd_sf"/>
</dbReference>
<dbReference type="PANTHER" id="PTHR33221">
    <property type="entry name" value="WINGED HELIX-TURN-HELIX TRANSCRIPTIONAL REGULATOR, RRF2 FAMILY"/>
    <property type="match status" value="1"/>
</dbReference>
<accession>A0ABQ6TK73</accession>
<gene>
    <name evidence="2" type="ORF">F6V30_16905</name>
</gene>
<dbReference type="PROSITE" id="PS01332">
    <property type="entry name" value="HTH_RRF2_1"/>
    <property type="match status" value="1"/>
</dbReference>
<sequence>ALKALYHLAGQPASQPVLISDLAKAGNIPKKFLEFILLSLRKGGILQSRIGKGGGYYLASPPARITLGSVVRILEGDLAPVQCLSETNYAKCDECDDEAICGIRLVMVDVNQALARVLDSLTLADMLERSETERSKRANVLD</sequence>
<dbReference type="EMBL" id="VZRA01000013">
    <property type="protein sequence ID" value="KAB0668056.1"/>
    <property type="molecule type" value="Genomic_DNA"/>
</dbReference>
<organism evidence="2 3">
    <name type="scientific">Oryzomonas sagensis</name>
    <dbReference type="NCBI Taxonomy" id="2603857"/>
    <lineage>
        <taxon>Bacteria</taxon>
        <taxon>Pseudomonadati</taxon>
        <taxon>Thermodesulfobacteriota</taxon>
        <taxon>Desulfuromonadia</taxon>
        <taxon>Geobacterales</taxon>
        <taxon>Geobacteraceae</taxon>
        <taxon>Oryzomonas</taxon>
    </lineage>
</organism>
<dbReference type="RefSeq" id="WP_151158425.1">
    <property type="nucleotide sequence ID" value="NZ_VZRA01000013.1"/>
</dbReference>
<dbReference type="InterPro" id="IPR000944">
    <property type="entry name" value="Tscrpt_reg_Rrf2"/>
</dbReference>
<comment type="caution">
    <text evidence="2">The sequence shown here is derived from an EMBL/GenBank/DDBJ whole genome shotgun (WGS) entry which is preliminary data.</text>
</comment>
<dbReference type="NCBIfam" id="TIGR00738">
    <property type="entry name" value="rrf2_super"/>
    <property type="match status" value="1"/>
</dbReference>
<evidence type="ECO:0000313" key="2">
    <source>
        <dbReference type="EMBL" id="KAB0668056.1"/>
    </source>
</evidence>